<keyword evidence="2" id="KW-1185">Reference proteome</keyword>
<gene>
    <name evidence="1" type="ORF">PISMIDRAFT_12926</name>
</gene>
<reference evidence="1 2" key="1">
    <citation type="submission" date="2014-04" db="EMBL/GenBank/DDBJ databases">
        <authorList>
            <consortium name="DOE Joint Genome Institute"/>
            <person name="Kuo A."/>
            <person name="Kohler A."/>
            <person name="Costa M.D."/>
            <person name="Nagy L.G."/>
            <person name="Floudas D."/>
            <person name="Copeland A."/>
            <person name="Barry K.W."/>
            <person name="Cichocki N."/>
            <person name="Veneault-Fourrey C."/>
            <person name="LaButti K."/>
            <person name="Lindquist E.A."/>
            <person name="Lipzen A."/>
            <person name="Lundell T."/>
            <person name="Morin E."/>
            <person name="Murat C."/>
            <person name="Sun H."/>
            <person name="Tunlid A."/>
            <person name="Henrissat B."/>
            <person name="Grigoriev I.V."/>
            <person name="Hibbett D.S."/>
            <person name="Martin F."/>
            <person name="Nordberg H.P."/>
            <person name="Cantor M.N."/>
            <person name="Hua S.X."/>
        </authorList>
    </citation>
    <scope>NUCLEOTIDE SEQUENCE [LARGE SCALE GENOMIC DNA]</scope>
    <source>
        <strain evidence="1 2">441</strain>
    </source>
</reference>
<reference evidence="2" key="2">
    <citation type="submission" date="2015-01" db="EMBL/GenBank/DDBJ databases">
        <title>Evolutionary Origins and Diversification of the Mycorrhizal Mutualists.</title>
        <authorList>
            <consortium name="DOE Joint Genome Institute"/>
            <consortium name="Mycorrhizal Genomics Consortium"/>
            <person name="Kohler A."/>
            <person name="Kuo A."/>
            <person name="Nagy L.G."/>
            <person name="Floudas D."/>
            <person name="Copeland A."/>
            <person name="Barry K.W."/>
            <person name="Cichocki N."/>
            <person name="Veneault-Fourrey C."/>
            <person name="LaButti K."/>
            <person name="Lindquist E.A."/>
            <person name="Lipzen A."/>
            <person name="Lundell T."/>
            <person name="Morin E."/>
            <person name="Murat C."/>
            <person name="Riley R."/>
            <person name="Ohm R."/>
            <person name="Sun H."/>
            <person name="Tunlid A."/>
            <person name="Henrissat B."/>
            <person name="Grigoriev I.V."/>
            <person name="Hibbett D.S."/>
            <person name="Martin F."/>
        </authorList>
    </citation>
    <scope>NUCLEOTIDE SEQUENCE [LARGE SCALE GENOMIC DNA]</scope>
    <source>
        <strain evidence="2">441</strain>
    </source>
</reference>
<organism evidence="1 2">
    <name type="scientific">Pisolithus microcarpus 441</name>
    <dbReference type="NCBI Taxonomy" id="765257"/>
    <lineage>
        <taxon>Eukaryota</taxon>
        <taxon>Fungi</taxon>
        <taxon>Dikarya</taxon>
        <taxon>Basidiomycota</taxon>
        <taxon>Agaricomycotina</taxon>
        <taxon>Agaricomycetes</taxon>
        <taxon>Agaricomycetidae</taxon>
        <taxon>Boletales</taxon>
        <taxon>Sclerodermatineae</taxon>
        <taxon>Pisolithaceae</taxon>
        <taxon>Pisolithus</taxon>
    </lineage>
</organism>
<dbReference type="Proteomes" id="UP000054018">
    <property type="component" value="Unassembled WGS sequence"/>
</dbReference>
<dbReference type="EMBL" id="KN833763">
    <property type="protein sequence ID" value="KIK20559.1"/>
    <property type="molecule type" value="Genomic_DNA"/>
</dbReference>
<sequence length="234" mass="26572">MANPTTPELKLDGKNWKVFQESLLEAAAMKGWLGIPSGQEPSDKTLQWEGRDAQVKMLLYQTVPIPLILKFRRLKTSHKMFNYLVTTFHDPTPVSVPIKKPVEALSDDETQESFVKPSELSVEPPMKERLKNGLTEVRSKNEAEAAVGAAQQVSPQSVEVKEYLPKLHEQLSSRAVEPLKSKHIEVLEGMVKKPVKVEKLVEVKMPVEVQDINRKAMQHERLIKEWRESAMVCI</sequence>
<dbReference type="OrthoDB" id="2631959at2759"/>
<evidence type="ECO:0000313" key="2">
    <source>
        <dbReference type="Proteomes" id="UP000054018"/>
    </source>
</evidence>
<dbReference type="HOGENOM" id="CLU_1185426_0_0_1"/>
<evidence type="ECO:0000313" key="1">
    <source>
        <dbReference type="EMBL" id="KIK20559.1"/>
    </source>
</evidence>
<name>A0A0C9Z300_9AGAM</name>
<proteinExistence type="predicted"/>
<accession>A0A0C9Z300</accession>
<protein>
    <submittedName>
        <fullName evidence="1">Unplaced genomic scaffold scaffold_79, whole genome shotgun sequence</fullName>
    </submittedName>
</protein>
<dbReference type="AlphaFoldDB" id="A0A0C9Z300"/>